<evidence type="ECO:0000313" key="1">
    <source>
        <dbReference type="EMBL" id="QGM28135.1"/>
    </source>
</evidence>
<dbReference type="EMBL" id="CP046045">
    <property type="protein sequence ID" value="QGM28135.1"/>
    <property type="molecule type" value="Genomic_DNA"/>
</dbReference>
<name>A0AAP9GWF0_9GAMM</name>
<protein>
    <submittedName>
        <fullName evidence="1">Uncharacterized protein</fullName>
    </submittedName>
</protein>
<sequence>MQKHPIIEQLIEAQLDFLDQEFNQSEMVQTEFVQFYQWFRKQSLQDLWTSEAIHQLIQHQILNTPASSFLVEQIAEHIRFALVHPVNDSSKIADVIPVLTIDKIAQYVASKSGHRQRLIKAVVNNPAFAAMITQLIQHSIQDYMDNSVIAKSVPGVSRFMKMGKSVLESVTDTNLDQTIQHYLQKNVQKLTQMSESVLNQHFDEEKLYHFQANLWHKIKDLPLSVLKNYIEVQDLSQTVNLGHEIWDHLRQSDYLKQQVHDGVYAWYVRNQARPFDLLLHDLNIDEALVQHQLQQLLNPVIQKMIAEGYLKQRARHYLEEFYYSEKTQQILNLQTNE</sequence>
<dbReference type="AlphaFoldDB" id="A0AAP9GWF0"/>
<organism evidence="1 2">
    <name type="scientific">Acinetobacter towneri</name>
    <dbReference type="NCBI Taxonomy" id="202956"/>
    <lineage>
        <taxon>Bacteria</taxon>
        <taxon>Pseudomonadati</taxon>
        <taxon>Pseudomonadota</taxon>
        <taxon>Gammaproteobacteria</taxon>
        <taxon>Moraxellales</taxon>
        <taxon>Moraxellaceae</taxon>
        <taxon>Acinetobacter</taxon>
    </lineage>
</organism>
<proteinExistence type="predicted"/>
<accession>A0AAP9GWF0</accession>
<evidence type="ECO:0000313" key="2">
    <source>
        <dbReference type="Proteomes" id="UP000405075"/>
    </source>
</evidence>
<dbReference type="Proteomes" id="UP000405075">
    <property type="component" value="Chromosome"/>
</dbReference>
<reference evidence="2" key="1">
    <citation type="submission" date="2019-11" db="EMBL/GenBank/DDBJ databases">
        <title>Escherichia coli 1916D6.</title>
        <authorList>
            <person name="Yao H."/>
            <person name="Du X."/>
            <person name="Yu R."/>
            <person name="Li A."/>
        </authorList>
    </citation>
    <scope>NUCLEOTIDE SEQUENCE [LARGE SCALE GENOMIC DNA]</scope>
    <source>
        <strain evidence="2">19110F47</strain>
    </source>
</reference>
<dbReference type="RefSeq" id="WP_154320946.1">
    <property type="nucleotide sequence ID" value="NZ_CP046045.1"/>
</dbReference>
<gene>
    <name evidence="1" type="ORF">GJD93_10795</name>
</gene>